<evidence type="ECO:0000256" key="2">
    <source>
        <dbReference type="ARBA" id="ARBA00004123"/>
    </source>
</evidence>
<dbReference type="Proteomes" id="UP000053237">
    <property type="component" value="Unassembled WGS sequence"/>
</dbReference>
<dbReference type="OrthoDB" id="10256309at2759"/>
<dbReference type="SUPFAM" id="SSF55120">
    <property type="entry name" value="Pseudouridine synthase"/>
    <property type="match status" value="1"/>
</dbReference>
<feature type="compositionally biased region" description="Basic and acidic residues" evidence="11">
    <location>
        <begin position="17"/>
        <end position="35"/>
    </location>
</feature>
<feature type="domain" description="Pseudouridine synthase I TruA alpha/beta" evidence="12">
    <location>
        <begin position="255"/>
        <end position="360"/>
    </location>
</feature>
<evidence type="ECO:0000256" key="3">
    <source>
        <dbReference type="ARBA" id="ARBA00009375"/>
    </source>
</evidence>
<feature type="active site" description="Nucleophile" evidence="9">
    <location>
        <position position="131"/>
    </location>
</feature>
<dbReference type="FunFam" id="3.30.70.660:FF:000002">
    <property type="entry name" value="tRNA pseudouridine synthase"/>
    <property type="match status" value="1"/>
</dbReference>
<comment type="similarity">
    <text evidence="3">Belongs to the tRNA pseudouridine synthase TruA family.</text>
</comment>
<dbReference type="PANTHER" id="PTHR11142">
    <property type="entry name" value="PSEUDOURIDYLATE SYNTHASE"/>
    <property type="match status" value="1"/>
</dbReference>
<evidence type="ECO:0000313" key="13">
    <source>
        <dbReference type="EMBL" id="CCI40402.1"/>
    </source>
</evidence>
<comment type="catalytic activity">
    <reaction evidence="8">
        <text>a uridine in tRNA = a pseudouridine in tRNA</text>
        <dbReference type="Rhea" id="RHEA:54572"/>
        <dbReference type="Rhea" id="RHEA-COMP:13339"/>
        <dbReference type="Rhea" id="RHEA-COMP:13934"/>
        <dbReference type="ChEBI" id="CHEBI:65314"/>
        <dbReference type="ChEBI" id="CHEBI:65315"/>
    </reaction>
</comment>
<dbReference type="InterPro" id="IPR020094">
    <property type="entry name" value="TruA/RsuA/RluB/E/F_N"/>
</dbReference>
<dbReference type="Pfam" id="PF01416">
    <property type="entry name" value="PseudoU_synth_1"/>
    <property type="match status" value="1"/>
</dbReference>
<dbReference type="InterPro" id="IPR020097">
    <property type="entry name" value="PsdUridine_synth_TruA_a/b_dom"/>
</dbReference>
<evidence type="ECO:0000256" key="4">
    <source>
        <dbReference type="ARBA" id="ARBA00022664"/>
    </source>
</evidence>
<dbReference type="CDD" id="cd02568">
    <property type="entry name" value="PseudoU_synth_PUS1_PUS2"/>
    <property type="match status" value="1"/>
</dbReference>
<dbReference type="Gene3D" id="3.30.70.580">
    <property type="entry name" value="Pseudouridine synthase I, catalytic domain, N-terminal subdomain"/>
    <property type="match status" value="1"/>
</dbReference>
<comment type="catalytic activity">
    <reaction evidence="1">
        <text>a uridine in mRNA = a pseudouridine in mRNA</text>
        <dbReference type="Rhea" id="RHEA:56644"/>
        <dbReference type="Rhea" id="RHEA-COMP:14658"/>
        <dbReference type="Rhea" id="RHEA-COMP:14659"/>
        <dbReference type="ChEBI" id="CHEBI:65314"/>
        <dbReference type="ChEBI" id="CHEBI:65315"/>
    </reaction>
</comment>
<evidence type="ECO:0000256" key="5">
    <source>
        <dbReference type="ARBA" id="ARBA00022694"/>
    </source>
</evidence>
<dbReference type="FunCoup" id="A0A024G0Q6">
    <property type="interactions" value="248"/>
</dbReference>
<dbReference type="InterPro" id="IPR001406">
    <property type="entry name" value="PsdUridine_synth_TruA"/>
</dbReference>
<evidence type="ECO:0000256" key="9">
    <source>
        <dbReference type="PIRSR" id="PIRSR641708-1"/>
    </source>
</evidence>
<evidence type="ECO:0000256" key="10">
    <source>
        <dbReference type="PIRSR" id="PIRSR641708-2"/>
    </source>
</evidence>
<dbReference type="InterPro" id="IPR020095">
    <property type="entry name" value="PsdUridine_synth_TruA_C"/>
</dbReference>
<feature type="region of interest" description="Disordered" evidence="11">
    <location>
        <begin position="1"/>
        <end position="35"/>
    </location>
</feature>
<evidence type="ECO:0000259" key="12">
    <source>
        <dbReference type="Pfam" id="PF01416"/>
    </source>
</evidence>
<comment type="subcellular location">
    <subcellularLocation>
        <location evidence="2">Nucleus</location>
    </subcellularLocation>
</comment>
<dbReference type="EMBL" id="CAIX01000008">
    <property type="protein sequence ID" value="CCI40402.1"/>
    <property type="molecule type" value="Genomic_DNA"/>
</dbReference>
<keyword evidence="7" id="KW-0539">Nucleus</keyword>
<dbReference type="GO" id="GO:0031119">
    <property type="term" value="P:tRNA pseudouridine synthesis"/>
    <property type="evidence" value="ECO:0007669"/>
    <property type="project" value="InterPro"/>
</dbReference>
<dbReference type="GO" id="GO:0003723">
    <property type="term" value="F:RNA binding"/>
    <property type="evidence" value="ECO:0007669"/>
    <property type="project" value="InterPro"/>
</dbReference>
<reference evidence="13 14" key="1">
    <citation type="submission" date="2012-05" db="EMBL/GenBank/DDBJ databases">
        <title>Recombination and specialization in a pathogen metapopulation.</title>
        <authorList>
            <person name="Gardiner A."/>
            <person name="Kemen E."/>
            <person name="Schultz-Larsen T."/>
            <person name="MacLean D."/>
            <person name="Van Oosterhout C."/>
            <person name="Jones J.D.G."/>
        </authorList>
    </citation>
    <scope>NUCLEOTIDE SEQUENCE [LARGE SCALE GENOMIC DNA]</scope>
    <source>
        <strain evidence="13 14">Ac Nc2</strain>
    </source>
</reference>
<dbReference type="InterPro" id="IPR041708">
    <property type="entry name" value="PUS1/PUS2-like"/>
</dbReference>
<keyword evidence="14" id="KW-1185">Reference proteome</keyword>
<dbReference type="AlphaFoldDB" id="A0A024G0Q6"/>
<accession>A0A024G0Q6</accession>
<protein>
    <recommendedName>
        <fullName evidence="12">Pseudouridine synthase I TruA alpha/beta domain-containing protein</fullName>
    </recommendedName>
</protein>
<keyword evidence="6" id="KW-0413">Isomerase</keyword>
<keyword evidence="4" id="KW-0507">mRNA processing</keyword>
<dbReference type="NCBIfam" id="TIGR00071">
    <property type="entry name" value="hisT_truA"/>
    <property type="match status" value="1"/>
</dbReference>
<dbReference type="GO" id="GO:0005634">
    <property type="term" value="C:nucleus"/>
    <property type="evidence" value="ECO:0007669"/>
    <property type="project" value="UniProtKB-SubCell"/>
</dbReference>
<evidence type="ECO:0000256" key="1">
    <source>
        <dbReference type="ARBA" id="ARBA00001166"/>
    </source>
</evidence>
<dbReference type="FunFam" id="3.30.70.580:FF:000002">
    <property type="entry name" value="tRNA pseudouridine synthase"/>
    <property type="match status" value="1"/>
</dbReference>
<dbReference type="Gene3D" id="3.30.70.660">
    <property type="entry name" value="Pseudouridine synthase I, catalytic domain, C-terminal subdomain"/>
    <property type="match status" value="1"/>
</dbReference>
<feature type="compositionally biased region" description="Basic residues" evidence="11">
    <location>
        <begin position="1"/>
        <end position="16"/>
    </location>
</feature>
<dbReference type="GO" id="GO:1990481">
    <property type="term" value="P:mRNA pseudouridine synthesis"/>
    <property type="evidence" value="ECO:0007669"/>
    <property type="project" value="TreeGrafter"/>
</dbReference>
<dbReference type="InterPro" id="IPR020103">
    <property type="entry name" value="PsdUridine_synth_cat_dom_sf"/>
</dbReference>
<evidence type="ECO:0000313" key="14">
    <source>
        <dbReference type="Proteomes" id="UP000053237"/>
    </source>
</evidence>
<name>A0A024G0Q6_9STRA</name>
<gene>
    <name evidence="13" type="ORF">BN9_011860</name>
</gene>
<dbReference type="STRING" id="65357.A0A024G0Q6"/>
<evidence type="ECO:0000256" key="11">
    <source>
        <dbReference type="SAM" id="MobiDB-lite"/>
    </source>
</evidence>
<sequence length="437" mass="49708">MAGQKRKIQYSARRQKCKENRQRQKTENSEECKNDDRRLYFPQEMHPGSYAVEYRRQNPIADVSSAKSCRKRRYAFWVSYCGQKYSGMQLNEGVATIEAELERALFKAGGISDANYGFLQKIGWSRAARTDKGVHAAGQLVTAKLSFDSKSSEEQKDEEIQSFVDKVNTFLPSDVRVMDMVTVTKNFNAKMSCDYRTYEYLIPTFVFAARQQDPKKENQSDDSVLETTMSHLNLIHQQAYRMSSEQYNDLNRILSKFEGSHNFHNFTSKLLPTSPKCQRYIVSFQADQPFVPSNSSFEWIRLRVKGQSFLLHQIRKMIGTSVDLCAGVAESNVIERAMLLDKMDLPKAPSVGLYLSEAHFEKYNLKLEQTSGQHNQVHPNLKLTAKQSVASTVENFKKINYAANVRNVAGDSVQHAIHVSFGNVCSMEDGEGRGSDA</sequence>
<keyword evidence="5" id="KW-0819">tRNA processing</keyword>
<evidence type="ECO:0000256" key="6">
    <source>
        <dbReference type="ARBA" id="ARBA00023235"/>
    </source>
</evidence>
<evidence type="ECO:0000256" key="7">
    <source>
        <dbReference type="ARBA" id="ARBA00023242"/>
    </source>
</evidence>
<feature type="binding site" evidence="10">
    <location>
        <position position="198"/>
    </location>
    <ligand>
        <name>substrate</name>
    </ligand>
</feature>
<organism evidence="13 14">
    <name type="scientific">Albugo candida</name>
    <dbReference type="NCBI Taxonomy" id="65357"/>
    <lineage>
        <taxon>Eukaryota</taxon>
        <taxon>Sar</taxon>
        <taxon>Stramenopiles</taxon>
        <taxon>Oomycota</taxon>
        <taxon>Peronosporomycetes</taxon>
        <taxon>Albuginales</taxon>
        <taxon>Albuginaceae</taxon>
        <taxon>Albugo</taxon>
    </lineage>
</organism>
<dbReference type="PANTHER" id="PTHR11142:SF4">
    <property type="entry name" value="PSEUDOURIDYLATE SYNTHASE 1 HOMOLOG"/>
    <property type="match status" value="1"/>
</dbReference>
<comment type="caution">
    <text evidence="13">The sequence shown here is derived from an EMBL/GenBank/DDBJ whole genome shotgun (WGS) entry which is preliminary data.</text>
</comment>
<dbReference type="GO" id="GO:0009982">
    <property type="term" value="F:pseudouridine synthase activity"/>
    <property type="evidence" value="ECO:0007669"/>
    <property type="project" value="InterPro"/>
</dbReference>
<dbReference type="InParanoid" id="A0A024G0Q6"/>
<dbReference type="GO" id="GO:0006397">
    <property type="term" value="P:mRNA processing"/>
    <property type="evidence" value="ECO:0007669"/>
    <property type="project" value="UniProtKB-KW"/>
</dbReference>
<evidence type="ECO:0000256" key="8">
    <source>
        <dbReference type="ARBA" id="ARBA00036943"/>
    </source>
</evidence>
<proteinExistence type="inferred from homology"/>